<dbReference type="SUPFAM" id="SSF48726">
    <property type="entry name" value="Immunoglobulin"/>
    <property type="match status" value="1"/>
</dbReference>
<evidence type="ECO:0000313" key="10">
    <source>
        <dbReference type="Proteomes" id="UP000694891"/>
    </source>
</evidence>
<evidence type="ECO:0000259" key="9">
    <source>
        <dbReference type="PROSITE" id="PS50835"/>
    </source>
</evidence>
<feature type="non-terminal residue" evidence="11">
    <location>
        <position position="1"/>
    </location>
</feature>
<keyword evidence="8" id="KW-0393">Immunoglobulin domain</keyword>
<dbReference type="SMART" id="SM00409">
    <property type="entry name" value="IG"/>
    <property type="match status" value="1"/>
</dbReference>
<evidence type="ECO:0000313" key="11">
    <source>
        <dbReference type="RefSeq" id="XP_008304992.1"/>
    </source>
</evidence>
<dbReference type="GO" id="GO:0009986">
    <property type="term" value="C:cell surface"/>
    <property type="evidence" value="ECO:0007669"/>
    <property type="project" value="TreeGrafter"/>
</dbReference>
<dbReference type="GO" id="GO:0150079">
    <property type="term" value="P:negative regulation of neuroinflammatory response"/>
    <property type="evidence" value="ECO:0007669"/>
    <property type="project" value="TreeGrafter"/>
</dbReference>
<evidence type="ECO:0000256" key="5">
    <source>
        <dbReference type="ARBA" id="ARBA00023136"/>
    </source>
</evidence>
<dbReference type="GO" id="GO:0043025">
    <property type="term" value="C:neuronal cell body"/>
    <property type="evidence" value="ECO:0007669"/>
    <property type="project" value="TreeGrafter"/>
</dbReference>
<keyword evidence="7" id="KW-0325">Glycoprotein</keyword>
<proteinExistence type="predicted"/>
<gene>
    <name evidence="11" type="primary">LOC103376423</name>
</gene>
<dbReference type="GO" id="GO:0034113">
    <property type="term" value="P:heterotypic cell-cell adhesion"/>
    <property type="evidence" value="ECO:0007669"/>
    <property type="project" value="TreeGrafter"/>
</dbReference>
<dbReference type="InterPro" id="IPR036179">
    <property type="entry name" value="Ig-like_dom_sf"/>
</dbReference>
<organism evidence="10 11">
    <name type="scientific">Stegastes partitus</name>
    <name type="common">bicolor damselfish</name>
    <dbReference type="NCBI Taxonomy" id="144197"/>
    <lineage>
        <taxon>Eukaryota</taxon>
        <taxon>Metazoa</taxon>
        <taxon>Chordata</taxon>
        <taxon>Craniata</taxon>
        <taxon>Vertebrata</taxon>
        <taxon>Euteleostomi</taxon>
        <taxon>Actinopterygii</taxon>
        <taxon>Neopterygii</taxon>
        <taxon>Teleostei</taxon>
        <taxon>Neoteleostei</taxon>
        <taxon>Acanthomorphata</taxon>
        <taxon>Ovalentaria</taxon>
        <taxon>Pomacentridae</taxon>
        <taxon>Stegastes</taxon>
    </lineage>
</organism>
<evidence type="ECO:0000256" key="7">
    <source>
        <dbReference type="ARBA" id="ARBA00023180"/>
    </source>
</evidence>
<keyword evidence="5" id="KW-0472">Membrane</keyword>
<reference evidence="11" key="1">
    <citation type="submission" date="2025-08" db="UniProtKB">
        <authorList>
            <consortium name="RefSeq"/>
        </authorList>
    </citation>
    <scope>IDENTIFICATION</scope>
</reference>
<dbReference type="InterPro" id="IPR047164">
    <property type="entry name" value="OX2G-like"/>
</dbReference>
<dbReference type="InterPro" id="IPR013106">
    <property type="entry name" value="Ig_V-set"/>
</dbReference>
<dbReference type="GeneID" id="103376423"/>
<dbReference type="RefSeq" id="XP_008304992.1">
    <property type="nucleotide sequence ID" value="XM_008306770.1"/>
</dbReference>
<keyword evidence="2" id="KW-0812">Transmembrane</keyword>
<dbReference type="GO" id="GO:0016020">
    <property type="term" value="C:membrane"/>
    <property type="evidence" value="ECO:0007669"/>
    <property type="project" value="UniProtKB-SubCell"/>
</dbReference>
<evidence type="ECO:0000256" key="6">
    <source>
        <dbReference type="ARBA" id="ARBA00023157"/>
    </source>
</evidence>
<accession>A0A9Y4NWQ0</accession>
<dbReference type="InterPro" id="IPR007110">
    <property type="entry name" value="Ig-like_dom"/>
</dbReference>
<protein>
    <submittedName>
        <fullName evidence="11">OX-2 membrane glycoprotein-like</fullName>
    </submittedName>
</protein>
<keyword evidence="10" id="KW-1185">Reference proteome</keyword>
<dbReference type="GO" id="GO:0030424">
    <property type="term" value="C:axon"/>
    <property type="evidence" value="ECO:0007669"/>
    <property type="project" value="TreeGrafter"/>
</dbReference>
<dbReference type="Proteomes" id="UP000694891">
    <property type="component" value="Unplaced"/>
</dbReference>
<feature type="non-terminal residue" evidence="11">
    <location>
        <position position="186"/>
    </location>
</feature>
<evidence type="ECO:0000256" key="8">
    <source>
        <dbReference type="ARBA" id="ARBA00023319"/>
    </source>
</evidence>
<dbReference type="InterPro" id="IPR013783">
    <property type="entry name" value="Ig-like_fold"/>
</dbReference>
<dbReference type="PROSITE" id="PS50835">
    <property type="entry name" value="IG_LIKE"/>
    <property type="match status" value="1"/>
</dbReference>
<keyword evidence="4" id="KW-1133">Transmembrane helix</keyword>
<dbReference type="Gene3D" id="2.60.40.10">
    <property type="entry name" value="Immunoglobulins"/>
    <property type="match status" value="2"/>
</dbReference>
<dbReference type="PANTHER" id="PTHR46841:SF7">
    <property type="entry name" value="IG-LIKE DOMAIN-CONTAINING PROTEIN"/>
    <property type="match status" value="1"/>
</dbReference>
<dbReference type="AlphaFoldDB" id="A0A9Y4NWQ0"/>
<evidence type="ECO:0000256" key="1">
    <source>
        <dbReference type="ARBA" id="ARBA00004167"/>
    </source>
</evidence>
<evidence type="ECO:0000256" key="4">
    <source>
        <dbReference type="ARBA" id="ARBA00022989"/>
    </source>
</evidence>
<sequence>CVFLHAGQTAVIETQQTVVAAAGGEAQLNCQLLQSKEVLEVTWQKVSPGGEKSLSSSHKVHGTIVNPEFKDKIEFIYTGLQSCSMIIRNTTEQDEGCYRCLFITYSGGSLTATTCLQVYELHEPVLRVGESDSFAESLVSCSATGRPAPTVTLNVAQQHLHFSHHNTVSVNNNNGTVTVTTTAVLS</sequence>
<feature type="domain" description="Ig-like" evidence="9">
    <location>
        <begin position="9"/>
        <end position="100"/>
    </location>
</feature>
<comment type="subcellular location">
    <subcellularLocation>
        <location evidence="1">Membrane</location>
        <topology evidence="1">Single-pass membrane protein</topology>
    </subcellularLocation>
</comment>
<dbReference type="InterPro" id="IPR003599">
    <property type="entry name" value="Ig_sub"/>
</dbReference>
<dbReference type="PANTHER" id="PTHR46841">
    <property type="entry name" value="OX-2 MEMBRANE GLYCOPROTEIN"/>
    <property type="match status" value="1"/>
</dbReference>
<evidence type="ECO:0000256" key="2">
    <source>
        <dbReference type="ARBA" id="ARBA00022692"/>
    </source>
</evidence>
<dbReference type="Pfam" id="PF07686">
    <property type="entry name" value="V-set"/>
    <property type="match status" value="1"/>
</dbReference>
<keyword evidence="6" id="KW-1015">Disulfide bond</keyword>
<name>A0A9Y4NWQ0_9TELE</name>
<dbReference type="GO" id="GO:0098632">
    <property type="term" value="F:cell-cell adhesion mediator activity"/>
    <property type="evidence" value="ECO:0007669"/>
    <property type="project" value="InterPro"/>
</dbReference>
<keyword evidence="3" id="KW-0732">Signal</keyword>
<evidence type="ECO:0000256" key="3">
    <source>
        <dbReference type="ARBA" id="ARBA00022729"/>
    </source>
</evidence>